<evidence type="ECO:0000313" key="1">
    <source>
        <dbReference type="EMBL" id="KAH1177404.1"/>
    </source>
</evidence>
<gene>
    <name evidence="1" type="ORF">KIL84_011106</name>
</gene>
<comment type="caution">
    <text evidence="1">The sequence shown here is derived from an EMBL/GenBank/DDBJ whole genome shotgun (WGS) entry which is preliminary data.</text>
</comment>
<dbReference type="EMBL" id="JAHDVG010000474">
    <property type="protein sequence ID" value="KAH1177404.1"/>
    <property type="molecule type" value="Genomic_DNA"/>
</dbReference>
<name>A0A9D4B1N4_9SAUR</name>
<dbReference type="AlphaFoldDB" id="A0A9D4B1N4"/>
<dbReference type="Proteomes" id="UP000827986">
    <property type="component" value="Unassembled WGS sequence"/>
</dbReference>
<proteinExistence type="predicted"/>
<protein>
    <submittedName>
        <fullName evidence="1">Uncharacterized protein</fullName>
    </submittedName>
</protein>
<reference evidence="1" key="1">
    <citation type="submission" date="2021-09" db="EMBL/GenBank/DDBJ databases">
        <title>The genome of Mauremys mutica provides insights into the evolution of semi-aquatic lifestyle.</title>
        <authorList>
            <person name="Gong S."/>
            <person name="Gao Y."/>
        </authorList>
    </citation>
    <scope>NUCLEOTIDE SEQUENCE</scope>
    <source>
        <strain evidence="1">MM-2020</strain>
        <tissue evidence="1">Muscle</tissue>
    </source>
</reference>
<accession>A0A9D4B1N4</accession>
<evidence type="ECO:0000313" key="2">
    <source>
        <dbReference type="Proteomes" id="UP000827986"/>
    </source>
</evidence>
<keyword evidence="2" id="KW-1185">Reference proteome</keyword>
<sequence length="101" mass="11692">MNRKKLLYWLVGVQSCDMPEFKETILQCLPPTLKVALGIIAYNNISLKDLETREAYEIQREAFPTQWFQKKVVEVTEIGGKQWFNKGKEFSKGSSSGNYQQ</sequence>
<dbReference type="PROSITE" id="PS51257">
    <property type="entry name" value="PROKAR_LIPOPROTEIN"/>
    <property type="match status" value="1"/>
</dbReference>
<organism evidence="1 2">
    <name type="scientific">Mauremys mutica</name>
    <name type="common">yellowpond turtle</name>
    <dbReference type="NCBI Taxonomy" id="74926"/>
    <lineage>
        <taxon>Eukaryota</taxon>
        <taxon>Metazoa</taxon>
        <taxon>Chordata</taxon>
        <taxon>Craniata</taxon>
        <taxon>Vertebrata</taxon>
        <taxon>Euteleostomi</taxon>
        <taxon>Archelosauria</taxon>
        <taxon>Testudinata</taxon>
        <taxon>Testudines</taxon>
        <taxon>Cryptodira</taxon>
        <taxon>Durocryptodira</taxon>
        <taxon>Testudinoidea</taxon>
        <taxon>Geoemydidae</taxon>
        <taxon>Geoemydinae</taxon>
        <taxon>Mauremys</taxon>
    </lineage>
</organism>